<sequence length="511" mass="56027">MCGINGLILADVNGSASGDIYEALGLLQHRGQDAGGIITCGHKGRLYQCKGNGMVRDVFQPHQLVDLRGAMGVGHGTSADSEAQPFYVNSPYGIVCAHNGNLTNAKELQDFLDHEAHRHVNTDSDSELLLNIFADYLNKTGKFRVNEDDIFKALEGVYAQVRGGYACVTMIAGFGLIGFRDPNGIRPLIYGERQTPQGTDYMMASESVALEACGFTNFVDVAPGEAVIITRERGVVKRQCARPKEFTPCIFEFVYFARPDSIIDGISVYKARLAMGSALARACQKKLGKLLAEVDVVIPIPDTARSSALQVAYELNILYREGFVKNRYVGRTFIMPGQQMRKKNVRRKLNPMAMEFAGKNVLLVDDSIVRGTTSKEIIQMAREAGAKKVFCASCAPPIRFPNVYGIDMPTRQELVAFNRTEEEIAREIGADAVVYQDLDDLVQSVTQYNPNINALDISVFNGCYVTGDINDEYIAELESLRSDSAKAAKIPVAANVVGLHNNFNAPATPRR</sequence>
<proteinExistence type="inferred from homology"/>
<evidence type="ECO:0000256" key="3">
    <source>
        <dbReference type="ARBA" id="ARBA00011941"/>
    </source>
</evidence>
<dbReference type="PANTHER" id="PTHR11907">
    <property type="entry name" value="AMIDOPHOSPHORIBOSYLTRANSFERASE"/>
    <property type="match status" value="1"/>
</dbReference>
<comment type="similarity">
    <text evidence="2 8">In the C-terminal section; belongs to the purine/pyrimidine phosphoribosyltransferase family.</text>
</comment>
<feature type="active site" description="Nucleophile" evidence="9">
    <location>
        <position position="2"/>
    </location>
</feature>
<accession>A0AAD5X5E5</accession>
<dbReference type="GO" id="GO:0004044">
    <property type="term" value="F:amidophosphoribosyltransferase activity"/>
    <property type="evidence" value="ECO:0007669"/>
    <property type="project" value="UniProtKB-EC"/>
</dbReference>
<keyword evidence="6 8" id="KW-0658">Purine biosynthesis</keyword>
<reference evidence="12" key="1">
    <citation type="submission" date="2020-05" db="EMBL/GenBank/DDBJ databases">
        <title>Phylogenomic resolution of chytrid fungi.</title>
        <authorList>
            <person name="Stajich J.E."/>
            <person name="Amses K."/>
            <person name="Simmons R."/>
            <person name="Seto K."/>
            <person name="Myers J."/>
            <person name="Bonds A."/>
            <person name="Quandt C.A."/>
            <person name="Barry K."/>
            <person name="Liu P."/>
            <person name="Grigoriev I."/>
            <person name="Longcore J.E."/>
            <person name="James T.Y."/>
        </authorList>
    </citation>
    <scope>NUCLEOTIDE SEQUENCE</scope>
    <source>
        <strain evidence="12">JEL0318</strain>
    </source>
</reference>
<evidence type="ECO:0000256" key="8">
    <source>
        <dbReference type="PIRNR" id="PIRNR000485"/>
    </source>
</evidence>
<dbReference type="InterPro" id="IPR029057">
    <property type="entry name" value="PRTase-like"/>
</dbReference>
<dbReference type="Gene3D" id="3.40.50.2020">
    <property type="match status" value="1"/>
</dbReference>
<dbReference type="HAMAP" id="MF_01931">
    <property type="entry name" value="PurF"/>
    <property type="match status" value="1"/>
</dbReference>
<feature type="binding site" evidence="10">
    <location>
        <position position="366"/>
    </location>
    <ligand>
        <name>Mg(2+)</name>
        <dbReference type="ChEBI" id="CHEBI:18420"/>
    </ligand>
</feature>
<comment type="pathway">
    <text evidence="1 8">Purine metabolism; IMP biosynthesis via de novo pathway; N(1)-(5-phospho-D-ribosyl)glycinamide from 5-phospho-alpha-D-ribose 1-diphosphate: step 1/2.</text>
</comment>
<dbReference type="PROSITE" id="PS51278">
    <property type="entry name" value="GATASE_TYPE_2"/>
    <property type="match status" value="1"/>
</dbReference>
<feature type="domain" description="Glutamine amidotransferase type-2" evidence="11">
    <location>
        <begin position="2"/>
        <end position="232"/>
    </location>
</feature>
<protein>
    <recommendedName>
        <fullName evidence="3 8">Amidophosphoribosyltransferase</fullName>
        <shortName evidence="8">ATase</shortName>
        <ecNumber evidence="3 8">2.4.2.14</ecNumber>
    </recommendedName>
    <alternativeName>
        <fullName evidence="8">Glutamine phosphoribosylpyrophosphate amidotransferase</fullName>
    </alternativeName>
</protein>
<evidence type="ECO:0000256" key="6">
    <source>
        <dbReference type="ARBA" id="ARBA00022755"/>
    </source>
</evidence>
<feature type="binding site" evidence="10">
    <location>
        <position position="303"/>
    </location>
    <ligand>
        <name>Mg(2+)</name>
        <dbReference type="ChEBI" id="CHEBI:18420"/>
    </ligand>
</feature>
<dbReference type="SUPFAM" id="SSF56235">
    <property type="entry name" value="N-terminal nucleophile aminohydrolases (Ntn hydrolases)"/>
    <property type="match status" value="1"/>
</dbReference>
<dbReference type="GO" id="GO:0046872">
    <property type="term" value="F:metal ion binding"/>
    <property type="evidence" value="ECO:0007669"/>
    <property type="project" value="UniProtKB-KW"/>
</dbReference>
<dbReference type="AlphaFoldDB" id="A0AAD5X5E5"/>
<dbReference type="Proteomes" id="UP001212841">
    <property type="component" value="Unassembled WGS sequence"/>
</dbReference>
<dbReference type="GO" id="GO:0006164">
    <property type="term" value="P:purine nucleotide biosynthetic process"/>
    <property type="evidence" value="ECO:0007669"/>
    <property type="project" value="UniProtKB-KW"/>
</dbReference>
<dbReference type="EC" id="2.4.2.14" evidence="3 8"/>
<keyword evidence="10" id="KW-0460">Magnesium</keyword>
<dbReference type="InterPro" id="IPR005854">
    <property type="entry name" value="PurF"/>
</dbReference>
<comment type="catalytic activity">
    <reaction evidence="8">
        <text>5-phospho-beta-D-ribosylamine + L-glutamate + diphosphate = 5-phospho-alpha-D-ribose 1-diphosphate + L-glutamine + H2O</text>
        <dbReference type="Rhea" id="RHEA:14905"/>
        <dbReference type="ChEBI" id="CHEBI:15377"/>
        <dbReference type="ChEBI" id="CHEBI:29985"/>
        <dbReference type="ChEBI" id="CHEBI:33019"/>
        <dbReference type="ChEBI" id="CHEBI:58017"/>
        <dbReference type="ChEBI" id="CHEBI:58359"/>
        <dbReference type="ChEBI" id="CHEBI:58681"/>
        <dbReference type="EC" id="2.4.2.14"/>
    </reaction>
</comment>
<dbReference type="InterPro" id="IPR017932">
    <property type="entry name" value="GATase_2_dom"/>
</dbReference>
<dbReference type="EMBL" id="JADGJD010000003">
    <property type="protein sequence ID" value="KAJ3057449.1"/>
    <property type="molecule type" value="Genomic_DNA"/>
</dbReference>
<name>A0AAD5X5E5_9FUNG</name>
<dbReference type="NCBIfam" id="TIGR01134">
    <property type="entry name" value="purF"/>
    <property type="match status" value="1"/>
</dbReference>
<evidence type="ECO:0000256" key="10">
    <source>
        <dbReference type="PIRSR" id="PIRSR000485-2"/>
    </source>
</evidence>
<evidence type="ECO:0000313" key="12">
    <source>
        <dbReference type="EMBL" id="KAJ3057449.1"/>
    </source>
</evidence>
<evidence type="ECO:0000256" key="7">
    <source>
        <dbReference type="ARBA" id="ARBA00022962"/>
    </source>
</evidence>
<evidence type="ECO:0000313" key="13">
    <source>
        <dbReference type="Proteomes" id="UP001212841"/>
    </source>
</evidence>
<keyword evidence="4 8" id="KW-0328">Glycosyltransferase</keyword>
<keyword evidence="7" id="KW-0315">Glutamine amidotransferase</keyword>
<dbReference type="Gene3D" id="3.60.20.10">
    <property type="entry name" value="Glutamine Phosphoribosylpyrophosphate, subunit 1, domain 1"/>
    <property type="match status" value="1"/>
</dbReference>
<evidence type="ECO:0000256" key="2">
    <source>
        <dbReference type="ARBA" id="ARBA00010138"/>
    </source>
</evidence>
<evidence type="ECO:0000259" key="11">
    <source>
        <dbReference type="PROSITE" id="PS51278"/>
    </source>
</evidence>
<comment type="cofactor">
    <cofactor evidence="10">
        <name>Mg(2+)</name>
        <dbReference type="ChEBI" id="CHEBI:18420"/>
    </cofactor>
    <text evidence="10">Binds 1 Mg(2+) ion per subunit.</text>
</comment>
<dbReference type="InterPro" id="IPR000836">
    <property type="entry name" value="PRTase_dom"/>
</dbReference>
<keyword evidence="10" id="KW-0479">Metal-binding</keyword>
<dbReference type="SUPFAM" id="SSF53271">
    <property type="entry name" value="PRTase-like"/>
    <property type="match status" value="1"/>
</dbReference>
<evidence type="ECO:0000256" key="1">
    <source>
        <dbReference type="ARBA" id="ARBA00005209"/>
    </source>
</evidence>
<evidence type="ECO:0000256" key="9">
    <source>
        <dbReference type="PIRSR" id="PIRSR000485-1"/>
    </source>
</evidence>
<evidence type="ECO:0000256" key="5">
    <source>
        <dbReference type="ARBA" id="ARBA00022679"/>
    </source>
</evidence>
<gene>
    <name evidence="12" type="primary">ADE4</name>
    <name evidence="12" type="ORF">HK097_006377</name>
</gene>
<dbReference type="PIRSF" id="PIRSF000485">
    <property type="entry name" value="Amd_phspho_trans"/>
    <property type="match status" value="1"/>
</dbReference>
<organism evidence="12 13">
    <name type="scientific">Rhizophlyctis rosea</name>
    <dbReference type="NCBI Taxonomy" id="64517"/>
    <lineage>
        <taxon>Eukaryota</taxon>
        <taxon>Fungi</taxon>
        <taxon>Fungi incertae sedis</taxon>
        <taxon>Chytridiomycota</taxon>
        <taxon>Chytridiomycota incertae sedis</taxon>
        <taxon>Chytridiomycetes</taxon>
        <taxon>Rhizophlyctidales</taxon>
        <taxon>Rhizophlyctidaceae</taxon>
        <taxon>Rhizophlyctis</taxon>
    </lineage>
</organism>
<dbReference type="CDD" id="cd06223">
    <property type="entry name" value="PRTases_typeI"/>
    <property type="match status" value="1"/>
</dbReference>
<comment type="caution">
    <text evidence="12">The sequence shown here is derived from an EMBL/GenBank/DDBJ whole genome shotgun (WGS) entry which is preliminary data.</text>
</comment>
<dbReference type="Pfam" id="PF13537">
    <property type="entry name" value="GATase_7"/>
    <property type="match status" value="1"/>
</dbReference>
<keyword evidence="13" id="KW-1185">Reference proteome</keyword>
<feature type="binding site" evidence="10">
    <location>
        <position position="365"/>
    </location>
    <ligand>
        <name>Mg(2+)</name>
        <dbReference type="ChEBI" id="CHEBI:18420"/>
    </ligand>
</feature>
<evidence type="ECO:0000256" key="4">
    <source>
        <dbReference type="ARBA" id="ARBA00022676"/>
    </source>
</evidence>
<dbReference type="InterPro" id="IPR029055">
    <property type="entry name" value="Ntn_hydrolases_N"/>
</dbReference>
<dbReference type="Pfam" id="PF00156">
    <property type="entry name" value="Pribosyltran"/>
    <property type="match status" value="1"/>
</dbReference>
<keyword evidence="5 8" id="KW-0808">Transferase</keyword>
<dbReference type="GO" id="GO:0009113">
    <property type="term" value="P:purine nucleobase biosynthetic process"/>
    <property type="evidence" value="ECO:0007669"/>
    <property type="project" value="InterPro"/>
</dbReference>